<dbReference type="InterPro" id="IPR045055">
    <property type="entry name" value="DNA2/NAM7-like"/>
</dbReference>
<evidence type="ECO:0000259" key="1">
    <source>
        <dbReference type="Pfam" id="PF13086"/>
    </source>
</evidence>
<reference evidence="3" key="1">
    <citation type="submission" date="2019-01" db="EMBL/GenBank/DDBJ databases">
        <authorList>
            <consortium name="Pathogen Informatics"/>
        </authorList>
    </citation>
    <scope>NUCLEOTIDE SEQUENCE [LARGE SCALE GENOMIC DNA]</scope>
    <source>
        <strain evidence="3">NCTC10113</strain>
    </source>
</reference>
<geneLocation type="plasmid" evidence="3">
    <name>2</name>
</geneLocation>
<evidence type="ECO:0000313" key="3">
    <source>
        <dbReference type="EMBL" id="VEU56172.1"/>
    </source>
</evidence>
<dbReference type="Pfam" id="PF13195">
    <property type="entry name" value="DUF4011"/>
    <property type="match status" value="1"/>
</dbReference>
<name>A0A448ZY41_METSV</name>
<keyword evidence="3" id="KW-0347">Helicase</keyword>
<dbReference type="InterPro" id="IPR027417">
    <property type="entry name" value="P-loop_NTPase"/>
</dbReference>
<dbReference type="AlphaFoldDB" id="A0A448ZY41"/>
<keyword evidence="3" id="KW-0614">Plasmid</keyword>
<dbReference type="Gene3D" id="3.40.50.300">
    <property type="entry name" value="P-loop containing nucleotide triphosphate hydrolases"/>
    <property type="match status" value="3"/>
</dbReference>
<dbReference type="EMBL" id="LR214939">
    <property type="protein sequence ID" value="VEU56172.1"/>
    <property type="molecule type" value="Genomic_DNA"/>
</dbReference>
<dbReference type="InterPro" id="IPR047187">
    <property type="entry name" value="SF1_C_Upf1"/>
</dbReference>
<dbReference type="InterPro" id="IPR041679">
    <property type="entry name" value="DNA2/NAM7-like_C"/>
</dbReference>
<dbReference type="InterPro" id="IPR041677">
    <property type="entry name" value="DNA2/NAM7_AAA_11"/>
</dbReference>
<keyword evidence="3" id="KW-0378">Hydrolase</keyword>
<dbReference type="PANTHER" id="PTHR10887">
    <property type="entry name" value="DNA2/NAM7 HELICASE FAMILY"/>
    <property type="match status" value="1"/>
</dbReference>
<dbReference type="SUPFAM" id="SSF52540">
    <property type="entry name" value="P-loop containing nucleoside triphosphate hydrolases"/>
    <property type="match status" value="1"/>
</dbReference>
<dbReference type="InterPro" id="IPR025103">
    <property type="entry name" value="DUF4011"/>
</dbReference>
<accession>A0A448ZY41</accession>
<dbReference type="GO" id="GO:0004386">
    <property type="term" value="F:helicase activity"/>
    <property type="evidence" value="ECO:0007669"/>
    <property type="project" value="UniProtKB-KW"/>
</dbReference>
<protein>
    <submittedName>
        <fullName evidence="3">Putative DNA helicase</fullName>
    </submittedName>
</protein>
<dbReference type="Pfam" id="PF13086">
    <property type="entry name" value="AAA_11"/>
    <property type="match status" value="1"/>
</dbReference>
<organism evidence="3">
    <name type="scientific">Metamycoplasma salivarium</name>
    <name type="common">Mycoplasma salivarium</name>
    <dbReference type="NCBI Taxonomy" id="2124"/>
    <lineage>
        <taxon>Bacteria</taxon>
        <taxon>Bacillati</taxon>
        <taxon>Mycoplasmatota</taxon>
        <taxon>Mycoplasmoidales</taxon>
        <taxon>Metamycoplasmataceae</taxon>
        <taxon>Metamycoplasma</taxon>
    </lineage>
</organism>
<sequence>MKQIFAANLSAIRKFDVKKLQSSKHFKLINNLLDIKSRGDNATLFRVSDINRDLKKVVGIKNLQEIFNNVKFKIPLKTSTNGNTKWIRTLRNVHDKYGFYLWAKQFDYFLTPRMLNNIENNETKWIETYKKEIIQDNENFLKQWKLSAKKVEEIYAETNIWPLFIGTYFLKFRKDDAYLYAPLVLKAVKITFSENDAFIENMDENIIINEKIKYLIEQHSDFKLPILVDGEDVTLSEALISLDKIDKRFMPRSDGHKICFEPFEELNKSDFQNTATIELMPGTCLITCNSGGTKLREAVINLIANDKIDKLIRIDDLKDYAKEAYEKALEKNNIARVTASDFSQEKAIIGTISNSAIIIGPPGTGKSQTIANILVNIAKENKKALFISQKKVALDVVLKRLGKYQNMLFQFSETAKVTQGEKEYFYKPIIEYFKQINEIQAPSNLKNYNSSFFTKPEINYLKTKTELGEFFVKDLDAYNDLKSKANPSKSAEILLKFYKLYNKFASKNEFLTFFNNYKKWPRKKIAIKTGYLKTKDTIWKLLSPKFLCKWHLTKKITKLYKKYLSKFDIEDLVQMSNFIRLNAFIEFDKKEKEYEKFLSTRKLSNTTPELLEAIYNNCAFYAKQRLDKYRQKGEYERQKLNQFFGRLERKINPPYIITSLFEDIIKEVYNIFVGTPEVLGNFVNFDKDKYDYVIFDEASQIYIEKAIPFISVANKVIVAGDNQQMQPSNWFSTRDESDDEYSEEEITSLLDWAIHNHLPKYVLEMNYRSNSSELVLFSSKEFYDSNLKGLDSFNVKEKTSIDVINVKGIWEDNRNKIECTKMISVCEKYLNKYESIILLAFNRKQQDYIREQIVLTSPKIFAALEDKVILRNIENIQGDEADLVIASVGYTSKTSLHATYIGSKKGRNALNVAITRAKDKMIVIKSISANEIDPKNDNLMTFKKWLAYIELNSDKKKKYASIVQDESTNTMLEKSHFVFELTNWLKDQQFAKNIDLELNYCIGSYTVDIALFDNKKKTFLLGLTIDDSTNADNVDNFISERIKNDFMSVKGYPIYRISKFRFSDEKQALVKFITALLTK</sequence>
<evidence type="ECO:0000259" key="2">
    <source>
        <dbReference type="Pfam" id="PF13087"/>
    </source>
</evidence>
<proteinExistence type="predicted"/>
<keyword evidence="3" id="KW-0067">ATP-binding</keyword>
<gene>
    <name evidence="3" type="ORF">NCTC10113_01060</name>
</gene>
<keyword evidence="3" id="KW-0547">Nucleotide-binding</keyword>
<dbReference type="CDD" id="cd18808">
    <property type="entry name" value="SF1_C_Upf1"/>
    <property type="match status" value="1"/>
</dbReference>
<dbReference type="RefSeq" id="WP_024544042.1">
    <property type="nucleotide sequence ID" value="NZ_LR214938.2"/>
</dbReference>
<dbReference type="Pfam" id="PF13087">
    <property type="entry name" value="AAA_12"/>
    <property type="match status" value="1"/>
</dbReference>
<feature type="domain" description="DNA2/NAM7 helicase-like C-terminal" evidence="2">
    <location>
        <begin position="748"/>
        <end position="924"/>
    </location>
</feature>
<feature type="domain" description="DNA2/NAM7 helicase helicase" evidence="1">
    <location>
        <begin position="342"/>
        <end position="727"/>
    </location>
</feature>